<evidence type="ECO:0000313" key="5">
    <source>
        <dbReference type="Proteomes" id="UP000447873"/>
    </source>
</evidence>
<proteinExistence type="predicted"/>
<feature type="compositionally biased region" description="Basic residues" evidence="1">
    <location>
        <begin position="111"/>
        <end position="127"/>
    </location>
</feature>
<dbReference type="Proteomes" id="UP000447873">
    <property type="component" value="Unassembled WGS sequence"/>
</dbReference>
<feature type="compositionally biased region" description="Basic and acidic residues" evidence="1">
    <location>
        <begin position="87"/>
        <end position="110"/>
    </location>
</feature>
<feature type="compositionally biased region" description="Basic and acidic residues" evidence="1">
    <location>
        <begin position="132"/>
        <end position="169"/>
    </location>
</feature>
<dbReference type="Proteomes" id="UP000433883">
    <property type="component" value="Unassembled WGS sequence"/>
</dbReference>
<comment type="caution">
    <text evidence="4">The sequence shown here is derived from an EMBL/GenBank/DDBJ whole genome shotgun (WGS) entry which is preliminary data.</text>
</comment>
<reference evidence="4 6" key="1">
    <citation type="submission" date="2019-07" db="EMBL/GenBank/DDBJ databases">
        <title>Venturia inaequalis Genome Resource.</title>
        <authorList>
            <person name="Lichtner F.J."/>
        </authorList>
    </citation>
    <scope>NUCLEOTIDE SEQUENCE [LARGE SCALE GENOMIC DNA]</scope>
    <source>
        <strain evidence="2 5">120213</strain>
        <strain evidence="3">Bline_iso_100314</strain>
        <strain evidence="4 6">DMI_063113</strain>
    </source>
</reference>
<protein>
    <submittedName>
        <fullName evidence="4">Uncharacterized protein</fullName>
    </submittedName>
</protein>
<sequence>MKVTVPSTDGAADEYYADSSATTHLDPPLPAPAMESEHLPRVTESSQTYLMDRFGSDAAFAPNPALVPNDPSIYQPPGSEPLPKRSTLKDMYRKAREGKGSKESRSEVKEAKKKVKAEKKEERRKRTLQAIETHKRQKAEEKQAHVQAKHDKALAAKNQPKGDKVDDAKKKKFVSSNSSSDNPAVDVSAAVYTIAPVAGGGDCGGGGCGCG</sequence>
<dbReference type="Proteomes" id="UP000490939">
    <property type="component" value="Unassembled WGS sequence"/>
</dbReference>
<evidence type="ECO:0000256" key="1">
    <source>
        <dbReference type="SAM" id="MobiDB-lite"/>
    </source>
</evidence>
<name>A0A8H3ZHW1_VENIN</name>
<feature type="region of interest" description="Disordered" evidence="1">
    <location>
        <begin position="61"/>
        <end position="184"/>
    </location>
</feature>
<feature type="region of interest" description="Disordered" evidence="1">
    <location>
        <begin position="1"/>
        <end position="44"/>
    </location>
</feature>
<evidence type="ECO:0000313" key="2">
    <source>
        <dbReference type="EMBL" id="KAE9983153.1"/>
    </source>
</evidence>
<evidence type="ECO:0000313" key="3">
    <source>
        <dbReference type="EMBL" id="KAE9985853.1"/>
    </source>
</evidence>
<dbReference type="EMBL" id="WNWR01000015">
    <property type="protein sequence ID" value="KAE9994017.1"/>
    <property type="molecule type" value="Genomic_DNA"/>
</dbReference>
<dbReference type="AlphaFoldDB" id="A0A8H3ZHW1"/>
<gene>
    <name evidence="3" type="ORF">BLS_004533</name>
    <name evidence="4" type="ORF">EG327_001750</name>
    <name evidence="2" type="ORF">EG328_010237</name>
</gene>
<feature type="compositionally biased region" description="Low complexity" evidence="1">
    <location>
        <begin position="174"/>
        <end position="184"/>
    </location>
</feature>
<evidence type="ECO:0000313" key="4">
    <source>
        <dbReference type="EMBL" id="KAE9994017.1"/>
    </source>
</evidence>
<organism evidence="4 6">
    <name type="scientific">Venturia inaequalis</name>
    <name type="common">Apple scab fungus</name>
    <dbReference type="NCBI Taxonomy" id="5025"/>
    <lineage>
        <taxon>Eukaryota</taxon>
        <taxon>Fungi</taxon>
        <taxon>Dikarya</taxon>
        <taxon>Ascomycota</taxon>
        <taxon>Pezizomycotina</taxon>
        <taxon>Dothideomycetes</taxon>
        <taxon>Pleosporomycetidae</taxon>
        <taxon>Venturiales</taxon>
        <taxon>Venturiaceae</taxon>
        <taxon>Venturia</taxon>
    </lineage>
</organism>
<dbReference type="EMBL" id="WNWS01000066">
    <property type="protein sequence ID" value="KAE9983153.1"/>
    <property type="molecule type" value="Genomic_DNA"/>
</dbReference>
<dbReference type="EMBL" id="WNWQ01000003">
    <property type="protein sequence ID" value="KAE9985853.1"/>
    <property type="molecule type" value="Genomic_DNA"/>
</dbReference>
<evidence type="ECO:0000313" key="6">
    <source>
        <dbReference type="Proteomes" id="UP000490939"/>
    </source>
</evidence>
<keyword evidence="6" id="KW-1185">Reference proteome</keyword>
<accession>A0A8H3ZHW1</accession>